<comment type="caution">
    <text evidence="1">The sequence shown here is derived from an EMBL/GenBank/DDBJ whole genome shotgun (WGS) entry which is preliminary data.</text>
</comment>
<accession>A0ACC6FP58</accession>
<reference evidence="1 2" key="1">
    <citation type="journal article" date="2023" name="Microorganisms">
        <title>Isolation and Genomic Characteristics of Cat-Borne Campylobacter felis sp. nov. and Sheep-Borne Campylobacter ovis sp. nov.</title>
        <authorList>
            <person name="Wang H."/>
            <person name="Li Y."/>
            <person name="Gu Y."/>
            <person name="Zhou G."/>
            <person name="Chen X."/>
            <person name="Zhang X."/>
            <person name="Shao Z."/>
            <person name="Zhang J."/>
            <person name="Zhang M."/>
        </authorList>
    </citation>
    <scope>NUCLEOTIDE SEQUENCE [LARGE SCALE GENOMIC DNA]</scope>
    <source>
        <strain evidence="1 2">XJK30-2</strain>
    </source>
</reference>
<dbReference type="EMBL" id="JANURN010000001">
    <property type="protein sequence ID" value="MDL0081079.1"/>
    <property type="molecule type" value="Genomic_DNA"/>
</dbReference>
<keyword evidence="2" id="KW-1185">Reference proteome</keyword>
<organism evidence="1 2">
    <name type="scientific">Helicobacter zhangjianzhongii</name>
    <dbReference type="NCBI Taxonomy" id="2974574"/>
    <lineage>
        <taxon>Bacteria</taxon>
        <taxon>Pseudomonadati</taxon>
        <taxon>Campylobacterota</taxon>
        <taxon>Epsilonproteobacteria</taxon>
        <taxon>Campylobacterales</taxon>
        <taxon>Helicobacteraceae</taxon>
        <taxon>Helicobacter</taxon>
    </lineage>
</organism>
<protein>
    <submittedName>
        <fullName evidence="1">Uncharacterized protein</fullName>
    </submittedName>
</protein>
<proteinExistence type="predicted"/>
<name>A0ACC6FP58_9HELI</name>
<evidence type="ECO:0000313" key="1">
    <source>
        <dbReference type="EMBL" id="MDL0081079.1"/>
    </source>
</evidence>
<gene>
    <name evidence="1" type="ORF">NYG90_00015</name>
</gene>
<sequence>MDCHAAATAPARNDRENNAHTSKSTAHNDNKNAISQRAASLEKVDSRNTFLSSLQALLHQRSISTKNINKDSSTAQNAATPQAAARRYSPPSTLWRAATSRTKLLLQTIRNATLSTLDKCTHSLRRPFIADKDGYCKHCGYRLYKPQWLQELESKHNATTQVKTTTKPKQKDKNEKSNNPKPRSRSREV</sequence>
<evidence type="ECO:0000313" key="2">
    <source>
        <dbReference type="Proteomes" id="UP001173802"/>
    </source>
</evidence>
<dbReference type="Proteomes" id="UP001173802">
    <property type="component" value="Unassembled WGS sequence"/>
</dbReference>